<evidence type="ECO:0000313" key="3">
    <source>
        <dbReference type="Proteomes" id="UP000479190"/>
    </source>
</evidence>
<evidence type="ECO:0000313" key="2">
    <source>
        <dbReference type="EMBL" id="CAB0029090.1"/>
    </source>
</evidence>
<feature type="compositionally biased region" description="Acidic residues" evidence="1">
    <location>
        <begin position="322"/>
        <end position="345"/>
    </location>
</feature>
<feature type="compositionally biased region" description="Basic and acidic residues" evidence="1">
    <location>
        <begin position="347"/>
        <end position="358"/>
    </location>
</feature>
<organism evidence="2 3">
    <name type="scientific">Trichogramma brassicae</name>
    <dbReference type="NCBI Taxonomy" id="86971"/>
    <lineage>
        <taxon>Eukaryota</taxon>
        <taxon>Metazoa</taxon>
        <taxon>Ecdysozoa</taxon>
        <taxon>Arthropoda</taxon>
        <taxon>Hexapoda</taxon>
        <taxon>Insecta</taxon>
        <taxon>Pterygota</taxon>
        <taxon>Neoptera</taxon>
        <taxon>Endopterygota</taxon>
        <taxon>Hymenoptera</taxon>
        <taxon>Apocrita</taxon>
        <taxon>Proctotrupomorpha</taxon>
        <taxon>Chalcidoidea</taxon>
        <taxon>Trichogrammatidae</taxon>
        <taxon>Trichogramma</taxon>
    </lineage>
</organism>
<dbReference type="EMBL" id="CADCXV010000248">
    <property type="protein sequence ID" value="CAB0029090.1"/>
    <property type="molecule type" value="Genomic_DNA"/>
</dbReference>
<feature type="region of interest" description="Disordered" evidence="1">
    <location>
        <begin position="311"/>
        <end position="364"/>
    </location>
</feature>
<name>A0A6H5HZL1_9HYME</name>
<feature type="compositionally biased region" description="Basic residues" evidence="1">
    <location>
        <begin position="203"/>
        <end position="218"/>
    </location>
</feature>
<feature type="compositionally biased region" description="Basic and acidic residues" evidence="1">
    <location>
        <begin position="130"/>
        <end position="143"/>
    </location>
</feature>
<proteinExistence type="predicted"/>
<dbReference type="OrthoDB" id="10068277at2759"/>
<sequence>MSDTRFELYYLEWQPAIASCSTISGSGNSSARSWNFARVCHKYRFCRRSVAKTLHNRRSHATGVLEWRRARTRPICSQYYLCDERKSPVWPQKCHRVDGPVPSQSRGACGALEEGQSSPRKDDLRVRAERFGGQRQPDEKPQDTFEENTSKFLRKISRPGARLARKKQIIVQHGGFLPALLAPPAGKRTGRHTEQPTFESMKQKKKKVNEKNNKKKNNGARTQNDFLLPQESVERLDSSSSTVADAAASATGIFFKKKKSVQTPGTPLERLDAEMNEILLAPGTDEREKWTRYSAVLQRYLQLKERSRDGKILYNKKKTNSNDDDGGGGGGDDTDEALDETEVDIDAAYRKDAAASKSREKKKP</sequence>
<feature type="region of interest" description="Disordered" evidence="1">
    <location>
        <begin position="101"/>
        <end position="124"/>
    </location>
</feature>
<reference evidence="2 3" key="1">
    <citation type="submission" date="2020-02" db="EMBL/GenBank/DDBJ databases">
        <authorList>
            <person name="Ferguson B K."/>
        </authorList>
    </citation>
    <scope>NUCLEOTIDE SEQUENCE [LARGE SCALE GENOMIC DNA]</scope>
</reference>
<keyword evidence="3" id="KW-1185">Reference proteome</keyword>
<evidence type="ECO:0000256" key="1">
    <source>
        <dbReference type="SAM" id="MobiDB-lite"/>
    </source>
</evidence>
<protein>
    <submittedName>
        <fullName evidence="2">Uncharacterized protein</fullName>
    </submittedName>
</protein>
<feature type="region of interest" description="Disordered" evidence="1">
    <location>
        <begin position="130"/>
        <end position="149"/>
    </location>
</feature>
<dbReference type="AlphaFoldDB" id="A0A6H5HZL1"/>
<gene>
    <name evidence="2" type="ORF">TBRA_LOCUS1177</name>
</gene>
<dbReference type="Proteomes" id="UP000479190">
    <property type="component" value="Unassembled WGS sequence"/>
</dbReference>
<accession>A0A6H5HZL1</accession>
<feature type="region of interest" description="Disordered" evidence="1">
    <location>
        <begin position="181"/>
        <end position="225"/>
    </location>
</feature>